<dbReference type="PROSITE" id="PS00194">
    <property type="entry name" value="THIOREDOXIN_1"/>
    <property type="match status" value="1"/>
</dbReference>
<dbReference type="SUPFAM" id="SSF52833">
    <property type="entry name" value="Thioredoxin-like"/>
    <property type="match status" value="1"/>
</dbReference>
<dbReference type="Gene3D" id="3.40.30.10">
    <property type="entry name" value="Glutaredoxin"/>
    <property type="match status" value="1"/>
</dbReference>
<keyword evidence="7" id="KW-1185">Reference proteome</keyword>
<keyword evidence="4" id="KW-0676">Redox-active center</keyword>
<dbReference type="InterPro" id="IPR017937">
    <property type="entry name" value="Thioredoxin_CS"/>
</dbReference>
<evidence type="ECO:0000313" key="7">
    <source>
        <dbReference type="Proteomes" id="UP000606494"/>
    </source>
</evidence>
<protein>
    <submittedName>
        <fullName evidence="6">TlpA family protein disulfide reductase</fullName>
    </submittedName>
</protein>
<dbReference type="PANTHER" id="PTHR42852">
    <property type="entry name" value="THIOL:DISULFIDE INTERCHANGE PROTEIN DSBE"/>
    <property type="match status" value="1"/>
</dbReference>
<dbReference type="Proteomes" id="UP000606494">
    <property type="component" value="Unassembled WGS sequence"/>
</dbReference>
<proteinExistence type="predicted"/>
<evidence type="ECO:0000259" key="5">
    <source>
        <dbReference type="PROSITE" id="PS51352"/>
    </source>
</evidence>
<dbReference type="Pfam" id="PF08534">
    <property type="entry name" value="Redoxin"/>
    <property type="match status" value="1"/>
</dbReference>
<comment type="caution">
    <text evidence="6">The sequence shown here is derived from an EMBL/GenBank/DDBJ whole genome shotgun (WGS) entry which is preliminary data.</text>
</comment>
<reference evidence="6 7" key="1">
    <citation type="submission" date="2020-08" db="EMBL/GenBank/DDBJ databases">
        <title>Sphingobacterium sp. DN00404 isolated from aquaculture water.</title>
        <authorList>
            <person name="Zhang M."/>
        </authorList>
    </citation>
    <scope>NUCLEOTIDE SEQUENCE [LARGE SCALE GENOMIC DNA]</scope>
    <source>
        <strain evidence="6 7">KCTC 32294</strain>
    </source>
</reference>
<dbReference type="EMBL" id="JACNYK010000007">
    <property type="protein sequence ID" value="MBD1427550.1"/>
    <property type="molecule type" value="Genomic_DNA"/>
</dbReference>
<accession>A0ABR7Y8B8</accession>
<dbReference type="InterPro" id="IPR036249">
    <property type="entry name" value="Thioredoxin-like_sf"/>
</dbReference>
<dbReference type="PROSITE" id="PS51352">
    <property type="entry name" value="THIOREDOXIN_2"/>
    <property type="match status" value="1"/>
</dbReference>
<evidence type="ECO:0000313" key="6">
    <source>
        <dbReference type="EMBL" id="MBD1427550.1"/>
    </source>
</evidence>
<name>A0ABR7Y8B8_9SPHI</name>
<keyword evidence="3" id="KW-1015">Disulfide bond</keyword>
<keyword evidence="2" id="KW-0201">Cytochrome c-type biogenesis</keyword>
<organism evidence="6 7">
    <name type="scientific">Sphingobacterium arenae</name>
    <dbReference type="NCBI Taxonomy" id="1280598"/>
    <lineage>
        <taxon>Bacteria</taxon>
        <taxon>Pseudomonadati</taxon>
        <taxon>Bacteroidota</taxon>
        <taxon>Sphingobacteriia</taxon>
        <taxon>Sphingobacteriales</taxon>
        <taxon>Sphingobacteriaceae</taxon>
        <taxon>Sphingobacterium</taxon>
    </lineage>
</organism>
<dbReference type="InterPro" id="IPR013766">
    <property type="entry name" value="Thioredoxin_domain"/>
</dbReference>
<gene>
    <name evidence="6" type="ORF">H8B17_18380</name>
</gene>
<dbReference type="InterPro" id="IPR050553">
    <property type="entry name" value="Thioredoxin_ResA/DsbE_sf"/>
</dbReference>
<evidence type="ECO:0000256" key="4">
    <source>
        <dbReference type="ARBA" id="ARBA00023284"/>
    </source>
</evidence>
<evidence type="ECO:0000256" key="1">
    <source>
        <dbReference type="ARBA" id="ARBA00004196"/>
    </source>
</evidence>
<sequence length="168" mass="19849">MKKIIFTFMLGVGFLTSQSQEWKVPLYDRVPAFTVQDKEGNSIAIESLRGKVVLLTFFATWCPSCREELPHIQKDIWDRWKTRDDFTVMVLAREEGWDKLDPFMKNTGYTFPIYPDLERKVFSLFGDSYIPRNVLIDKEGKIIYRSIGYTEKEFSELVKRIETELEKK</sequence>
<dbReference type="PANTHER" id="PTHR42852:SF6">
    <property type="entry name" value="THIOL:DISULFIDE INTERCHANGE PROTEIN DSBE"/>
    <property type="match status" value="1"/>
</dbReference>
<comment type="subcellular location">
    <subcellularLocation>
        <location evidence="1">Cell envelope</location>
    </subcellularLocation>
</comment>
<feature type="domain" description="Thioredoxin" evidence="5">
    <location>
        <begin position="24"/>
        <end position="166"/>
    </location>
</feature>
<dbReference type="InterPro" id="IPR013740">
    <property type="entry name" value="Redoxin"/>
</dbReference>
<evidence type="ECO:0000256" key="2">
    <source>
        <dbReference type="ARBA" id="ARBA00022748"/>
    </source>
</evidence>
<dbReference type="RefSeq" id="WP_190310704.1">
    <property type="nucleotide sequence ID" value="NZ_JACNYK010000007.1"/>
</dbReference>
<evidence type="ECO:0000256" key="3">
    <source>
        <dbReference type="ARBA" id="ARBA00023157"/>
    </source>
</evidence>
<dbReference type="CDD" id="cd02966">
    <property type="entry name" value="TlpA_like_family"/>
    <property type="match status" value="1"/>
</dbReference>